<comment type="caution">
    <text evidence="1">The sequence shown here is derived from an EMBL/GenBank/DDBJ whole genome shotgun (WGS) entry which is preliminary data.</text>
</comment>
<sequence>MAALAQLRDLHLQFANITAEANRSVSSFVRGLEIAEEFAERAESSPTPNDPAVQELRAICRAYTVLCHRFIRELTVKESAIESQCGESRCGESRRKRRGVVFNVDRGDHVIAALEALRLEEFLDEQEKQGPKKVRFAD</sequence>
<dbReference type="Proteomes" id="UP000286045">
    <property type="component" value="Unassembled WGS sequence"/>
</dbReference>
<keyword evidence="2" id="KW-1185">Reference proteome</keyword>
<evidence type="ECO:0000313" key="2">
    <source>
        <dbReference type="Proteomes" id="UP000286045"/>
    </source>
</evidence>
<proteinExistence type="predicted"/>
<name>A0A439D614_9PEZI</name>
<evidence type="ECO:0000313" key="1">
    <source>
        <dbReference type="EMBL" id="RWA09838.1"/>
    </source>
</evidence>
<dbReference type="EMBL" id="RYZI01000138">
    <property type="protein sequence ID" value="RWA09838.1"/>
    <property type="molecule type" value="Genomic_DNA"/>
</dbReference>
<protein>
    <submittedName>
        <fullName evidence="1">Uncharacterized protein</fullName>
    </submittedName>
</protein>
<gene>
    <name evidence="1" type="ORF">EKO27_g5264</name>
</gene>
<dbReference type="AlphaFoldDB" id="A0A439D614"/>
<organism evidence="1 2">
    <name type="scientific">Xylaria grammica</name>
    <dbReference type="NCBI Taxonomy" id="363999"/>
    <lineage>
        <taxon>Eukaryota</taxon>
        <taxon>Fungi</taxon>
        <taxon>Dikarya</taxon>
        <taxon>Ascomycota</taxon>
        <taxon>Pezizomycotina</taxon>
        <taxon>Sordariomycetes</taxon>
        <taxon>Xylariomycetidae</taxon>
        <taxon>Xylariales</taxon>
        <taxon>Xylariaceae</taxon>
        <taxon>Xylaria</taxon>
    </lineage>
</organism>
<accession>A0A439D614</accession>
<reference evidence="1 2" key="1">
    <citation type="submission" date="2018-12" db="EMBL/GenBank/DDBJ databases">
        <title>Draft genome sequence of Xylaria grammica IHI A82.</title>
        <authorList>
            <person name="Buettner E."/>
            <person name="Kellner H."/>
        </authorList>
    </citation>
    <scope>NUCLEOTIDE SEQUENCE [LARGE SCALE GENOMIC DNA]</scope>
    <source>
        <strain evidence="1 2">IHI A82</strain>
    </source>
</reference>